<comment type="similarity">
    <text evidence="1">Belongs to the glycosyl hydrolase 32 family.</text>
</comment>
<dbReference type="PANTHER" id="PTHR35279">
    <property type="match status" value="1"/>
</dbReference>
<gene>
    <name evidence="5" type="ORF">L1F29_18710</name>
</gene>
<keyword evidence="6" id="KW-1185">Reference proteome</keyword>
<dbReference type="EMBL" id="CP091430">
    <property type="protein sequence ID" value="UVI27501.1"/>
    <property type="molecule type" value="Genomic_DNA"/>
</dbReference>
<organism evidence="5 6">
    <name type="scientific">Paenibacillus spongiae</name>
    <dbReference type="NCBI Taxonomy" id="2909671"/>
    <lineage>
        <taxon>Bacteria</taxon>
        <taxon>Bacillati</taxon>
        <taxon>Bacillota</taxon>
        <taxon>Bacilli</taxon>
        <taxon>Bacillales</taxon>
        <taxon>Paenibacillaceae</taxon>
        <taxon>Paenibacillus</taxon>
    </lineage>
</organism>
<evidence type="ECO:0000256" key="2">
    <source>
        <dbReference type="ARBA" id="ARBA00022801"/>
    </source>
</evidence>
<dbReference type="SUPFAM" id="SSF75005">
    <property type="entry name" value="Arabinanase/levansucrase/invertase"/>
    <property type="match status" value="2"/>
</dbReference>
<protein>
    <recommendedName>
        <fullName evidence="4">Glycosyl hydrolase family 32 N-terminal domain-containing protein</fullName>
    </recommendedName>
</protein>
<dbReference type="RefSeq" id="WP_258383589.1">
    <property type="nucleotide sequence ID" value="NZ_CP091430.1"/>
</dbReference>
<dbReference type="InterPro" id="IPR013148">
    <property type="entry name" value="Glyco_hydro_32_N"/>
</dbReference>
<dbReference type="Pfam" id="PF00251">
    <property type="entry name" value="Glyco_hydro_32N"/>
    <property type="match status" value="1"/>
</dbReference>
<name>A0ABY5S0X3_9BACL</name>
<accession>A0ABY5S0X3</accession>
<dbReference type="InterPro" id="IPR023296">
    <property type="entry name" value="Glyco_hydro_beta-prop_sf"/>
</dbReference>
<dbReference type="PANTHER" id="PTHR35279:SF1">
    <property type="entry name" value="ARABINANASE_LEVANSUCRASE_INVERTASE"/>
    <property type="match status" value="1"/>
</dbReference>
<evidence type="ECO:0000313" key="5">
    <source>
        <dbReference type="EMBL" id="UVI27501.1"/>
    </source>
</evidence>
<dbReference type="Proteomes" id="UP001057877">
    <property type="component" value="Chromosome"/>
</dbReference>
<keyword evidence="3" id="KW-0326">Glycosidase</keyword>
<evidence type="ECO:0000256" key="3">
    <source>
        <dbReference type="ARBA" id="ARBA00023295"/>
    </source>
</evidence>
<evidence type="ECO:0000313" key="6">
    <source>
        <dbReference type="Proteomes" id="UP001057877"/>
    </source>
</evidence>
<dbReference type="Gene3D" id="2.115.10.20">
    <property type="entry name" value="Glycosyl hydrolase domain, family 43"/>
    <property type="match status" value="2"/>
</dbReference>
<evidence type="ECO:0000259" key="4">
    <source>
        <dbReference type="Pfam" id="PF00251"/>
    </source>
</evidence>
<sequence length="336" mass="37927">MTAGIASLLSEFKLGRPVISGSGLPGSFDEKAVDCPFVFEHQGRYFMMYVGFDGIGYQTALAVSDNLTDWSFHGLILERERGSAWDSANAAGNWLLKEDRLDQPPLLKKWRGKYWMVYHSYPGEGYENGPGQIGIAWTEDDNLLQWNRSAEPVLSPFDGNGWEEGGLYKGCLIEHDDRFYLFYNAKNHRPEGQAWTEQTGLATSTDLIHWERYEGSPVLQVSGSGGWDSLFASDPFVVHDGNRWVMYYFGYNGRHAQEGIAFSDDLLHWSKHEEPIIRHGAPGELDEIHAHKPAVLLRDGVLYHYYCACRPYREGDPSNNNGEFRCITLAASESLA</sequence>
<proteinExistence type="inferred from homology"/>
<evidence type="ECO:0000256" key="1">
    <source>
        <dbReference type="ARBA" id="ARBA00009902"/>
    </source>
</evidence>
<reference evidence="5" key="1">
    <citation type="submission" date="2022-01" db="EMBL/GenBank/DDBJ databases">
        <title>Paenibacillus spongiae sp. nov., isolated from marine sponge.</title>
        <authorList>
            <person name="Li Z."/>
            <person name="Zhang M."/>
        </authorList>
    </citation>
    <scope>NUCLEOTIDE SEQUENCE</scope>
    <source>
        <strain evidence="5">PHS-Z3</strain>
    </source>
</reference>
<feature type="domain" description="Glycosyl hydrolase family 32 N-terminal" evidence="4">
    <location>
        <begin position="106"/>
        <end position="275"/>
    </location>
</feature>
<keyword evidence="2" id="KW-0378">Hydrolase</keyword>